<reference evidence="3" key="1">
    <citation type="journal article" date="2014" name="Genome Announc.">
        <title>Genome Sequence of Arthrobacter siccitolerans 4J27, a Xeroprotectant-Producing Desiccation-Tolerant Microorganism.</title>
        <authorList>
            <person name="Manzanera M."/>
            <person name="Santa-Cruz-Calvo L."/>
            <person name="Vilchez J.I."/>
            <person name="Garcia-Fontana C."/>
            <person name="Silva-Castro G.A."/>
            <person name="Calvo C."/>
            <person name="Gonzalez-Lopez J."/>
        </authorList>
    </citation>
    <scope>NUCLEOTIDE SEQUENCE [LARGE SCALE GENOMIC DNA]</scope>
    <source>
        <strain evidence="3">4J27</strain>
    </source>
</reference>
<proteinExistence type="predicted"/>
<evidence type="ECO:0000259" key="1">
    <source>
        <dbReference type="Pfam" id="PF01022"/>
    </source>
</evidence>
<comment type="caution">
    <text evidence="2">The sequence shown here is derived from an EMBL/GenBank/DDBJ whole genome shotgun (WGS) entry which is preliminary data.</text>
</comment>
<dbReference type="STRING" id="861266.ARTSIC4J27_333"/>
<dbReference type="SUPFAM" id="SSF46785">
    <property type="entry name" value="Winged helix' DNA-binding domain"/>
    <property type="match status" value="1"/>
</dbReference>
<dbReference type="InterPro" id="IPR036388">
    <property type="entry name" value="WH-like_DNA-bd_sf"/>
</dbReference>
<accession>A0A024GXD2</accession>
<dbReference type="Proteomes" id="UP000035722">
    <property type="component" value="Unassembled WGS sequence"/>
</dbReference>
<sequence length="86" mass="9344">MSSELRTRTTLHNLAGRSPVRRLIIDYLASNGASKVAEISSGIYASRDSVRYHLAALERAAIVRSDISPGTREGCTPFYALAPEAH</sequence>
<dbReference type="CDD" id="cd00090">
    <property type="entry name" value="HTH_ARSR"/>
    <property type="match status" value="1"/>
</dbReference>
<name>A0A024GXD2_9MICC</name>
<organism evidence="2 3">
    <name type="scientific">Pseudarthrobacter siccitolerans</name>
    <dbReference type="NCBI Taxonomy" id="861266"/>
    <lineage>
        <taxon>Bacteria</taxon>
        <taxon>Bacillati</taxon>
        <taxon>Actinomycetota</taxon>
        <taxon>Actinomycetes</taxon>
        <taxon>Micrococcales</taxon>
        <taxon>Micrococcaceae</taxon>
        <taxon>Pseudarthrobacter</taxon>
    </lineage>
</organism>
<dbReference type="RefSeq" id="WP_050053484.1">
    <property type="nucleotide sequence ID" value="NZ_CAQI01000026.1"/>
</dbReference>
<dbReference type="Gene3D" id="1.10.10.10">
    <property type="entry name" value="Winged helix-like DNA-binding domain superfamily/Winged helix DNA-binding domain"/>
    <property type="match status" value="1"/>
</dbReference>
<keyword evidence="3" id="KW-1185">Reference proteome</keyword>
<feature type="domain" description="HTH arsR-type" evidence="1">
    <location>
        <begin position="18"/>
        <end position="64"/>
    </location>
</feature>
<dbReference type="AlphaFoldDB" id="A0A024GXD2"/>
<dbReference type="EMBL" id="CAQI01000026">
    <property type="protein sequence ID" value="CCQ44408.1"/>
    <property type="molecule type" value="Genomic_DNA"/>
</dbReference>
<gene>
    <name evidence="2" type="ORF">ARTSIC4J27_333</name>
</gene>
<protein>
    <submittedName>
        <fullName evidence="2">Bacterial regulatory, arsR family protein</fullName>
    </submittedName>
</protein>
<dbReference type="OrthoDB" id="4939112at2"/>
<evidence type="ECO:0000313" key="2">
    <source>
        <dbReference type="EMBL" id="CCQ44408.1"/>
    </source>
</evidence>
<dbReference type="GO" id="GO:0003700">
    <property type="term" value="F:DNA-binding transcription factor activity"/>
    <property type="evidence" value="ECO:0007669"/>
    <property type="project" value="InterPro"/>
</dbReference>
<dbReference type="Pfam" id="PF01022">
    <property type="entry name" value="HTH_5"/>
    <property type="match status" value="1"/>
</dbReference>
<dbReference type="InterPro" id="IPR036390">
    <property type="entry name" value="WH_DNA-bd_sf"/>
</dbReference>
<dbReference type="InterPro" id="IPR011991">
    <property type="entry name" value="ArsR-like_HTH"/>
</dbReference>
<dbReference type="InterPro" id="IPR001845">
    <property type="entry name" value="HTH_ArsR_DNA-bd_dom"/>
</dbReference>
<evidence type="ECO:0000313" key="3">
    <source>
        <dbReference type="Proteomes" id="UP000035722"/>
    </source>
</evidence>